<dbReference type="InterPro" id="IPR036298">
    <property type="entry name" value="Chalcone_isomerase_sf"/>
</dbReference>
<sequence length="390" mass="43018">MMRSAPLRALPRAAARTNTRSAPRRTFLRARNASRPLERLDIGRLSRARNDYDRDRTYFLAAGALAGAIGIVFTGTKLYKAIQAENNKKRKAAGEPAAGVTQLDAPTVPSETFTTDGGVKRKVVVHDEDGYEIVPTGNGTVPDFPRHLEVPSSHDASQAAQPIAATVQDDAGIEYTLVGLGLRTVSFLSIGVYIVGFYVATADIAKLQHHLVKKVNPIASTLIPSERDTLRQSLLDPAESEATWTALLQDLQCRSAFRIVPVRDTDFHHLRDAFVRAVQTRSNPRPQEFGDEAFGESVRTLKAIFNRGKLPKTRELLMLRDDRGALDVLYDDGKGRQPVGRVEDERVSRLLWLNYLAGKKVASEVARKNIIEGVMEFVERPVGTVATQVL</sequence>
<organism evidence="4 6">
    <name type="scientific">Verticillium dahliae</name>
    <name type="common">Verticillium wilt</name>
    <dbReference type="NCBI Taxonomy" id="27337"/>
    <lineage>
        <taxon>Eukaryota</taxon>
        <taxon>Fungi</taxon>
        <taxon>Dikarya</taxon>
        <taxon>Ascomycota</taxon>
        <taxon>Pezizomycotina</taxon>
        <taxon>Sordariomycetes</taxon>
        <taxon>Hypocreomycetidae</taxon>
        <taxon>Glomerellales</taxon>
        <taxon>Plectosphaerellaceae</taxon>
        <taxon>Verticillium</taxon>
    </lineage>
</organism>
<dbReference type="InterPro" id="IPR016087">
    <property type="entry name" value="Chalcone_isomerase"/>
</dbReference>
<feature type="domain" description="Chalcone isomerase" evidence="3">
    <location>
        <begin position="174"/>
        <end position="371"/>
    </location>
</feature>
<feature type="region of interest" description="Disordered" evidence="1">
    <location>
        <begin position="1"/>
        <end position="23"/>
    </location>
</feature>
<evidence type="ECO:0000313" key="5">
    <source>
        <dbReference type="EMBL" id="RXG44193.1"/>
    </source>
</evidence>
<dbReference type="SMR" id="A0A2J8ETB1"/>
<comment type="caution">
    <text evidence="4">The sequence shown here is derived from an EMBL/GenBank/DDBJ whole genome shotgun (WGS) entry which is preliminary data.</text>
</comment>
<keyword evidence="2" id="KW-0472">Membrane</keyword>
<dbReference type="InterPro" id="IPR016088">
    <property type="entry name" value="Chalcone_isomerase_3-sand"/>
</dbReference>
<dbReference type="Proteomes" id="UP000236305">
    <property type="component" value="Unassembled WGS sequence"/>
</dbReference>
<reference evidence="5 7" key="2">
    <citation type="submission" date="2018-12" db="EMBL/GenBank/DDBJ databases">
        <title>Genome of Verticillium dahliae isolate Getta Getta.</title>
        <authorList>
            <person name="Gardiner D.M."/>
        </authorList>
    </citation>
    <scope>NUCLEOTIDE SEQUENCE [LARGE SCALE GENOMIC DNA]</scope>
    <source>
        <strain evidence="5 7">Getta Getta</strain>
    </source>
</reference>
<gene>
    <name evidence="4" type="ORF">BJF96_g6485</name>
    <name evidence="5" type="ORF">VDGE_07201</name>
</gene>
<evidence type="ECO:0000313" key="6">
    <source>
        <dbReference type="Proteomes" id="UP000236305"/>
    </source>
</evidence>
<dbReference type="Pfam" id="PF16035">
    <property type="entry name" value="Chalcone_2"/>
    <property type="match status" value="1"/>
</dbReference>
<dbReference type="OrthoDB" id="18193at2759"/>
<dbReference type="PANTHER" id="PTHR47284:SF3">
    <property type="entry name" value="FATTY-ACID-BINDING PROTEIN 2"/>
    <property type="match status" value="1"/>
</dbReference>
<name>A0A2J8ETB1_VERDA</name>
<dbReference type="SUPFAM" id="SSF54626">
    <property type="entry name" value="Chalcone isomerase"/>
    <property type="match status" value="1"/>
</dbReference>
<evidence type="ECO:0000256" key="2">
    <source>
        <dbReference type="SAM" id="Phobius"/>
    </source>
</evidence>
<dbReference type="AlphaFoldDB" id="A0A2J8ETB1"/>
<dbReference type="EMBL" id="MPSH01000022">
    <property type="protein sequence ID" value="PNH30214.1"/>
    <property type="molecule type" value="Genomic_DNA"/>
</dbReference>
<dbReference type="Gene3D" id="3.50.70.10">
    <property type="match status" value="1"/>
</dbReference>
<keyword evidence="2" id="KW-0812">Transmembrane</keyword>
<evidence type="ECO:0000256" key="1">
    <source>
        <dbReference type="SAM" id="MobiDB-lite"/>
    </source>
</evidence>
<dbReference type="PANTHER" id="PTHR47284">
    <property type="entry name" value="FATTY-ACID-BINDING PROTEIN 2"/>
    <property type="match status" value="1"/>
</dbReference>
<evidence type="ECO:0000313" key="7">
    <source>
        <dbReference type="Proteomes" id="UP000288725"/>
    </source>
</evidence>
<reference evidence="4 6" key="1">
    <citation type="submission" date="2017-12" db="EMBL/GenBank/DDBJ databases">
        <title>Comparative genomics yields insights into virulence evolution of Verticillium dahliae.</title>
        <authorList>
            <person name="Fan R."/>
            <person name="Armitage A.D."/>
            <person name="Cascant-Lopez E."/>
            <person name="Sobczyk M."/>
            <person name="Cockerton H.M."/>
            <person name="Harrison R.J."/>
        </authorList>
    </citation>
    <scope>NUCLEOTIDE SEQUENCE [LARGE SCALE GENOMIC DNA]</scope>
    <source>
        <strain evidence="4 6">12008</strain>
    </source>
</reference>
<accession>A0A2J8ETB1</accession>
<feature type="transmembrane region" description="Helical" evidence="2">
    <location>
        <begin position="57"/>
        <end position="79"/>
    </location>
</feature>
<evidence type="ECO:0000259" key="3">
    <source>
        <dbReference type="Pfam" id="PF16035"/>
    </source>
</evidence>
<feature type="compositionally biased region" description="Low complexity" evidence="1">
    <location>
        <begin position="1"/>
        <end position="16"/>
    </location>
</feature>
<protein>
    <recommendedName>
        <fullName evidence="3">Chalcone isomerase domain-containing protein</fullName>
    </recommendedName>
</protein>
<dbReference type="Proteomes" id="UP000288725">
    <property type="component" value="Chromosome 5"/>
</dbReference>
<dbReference type="EMBL" id="RSDZ01000094">
    <property type="protein sequence ID" value="RXG44193.1"/>
    <property type="molecule type" value="Genomic_DNA"/>
</dbReference>
<keyword evidence="2" id="KW-1133">Transmembrane helix</keyword>
<proteinExistence type="predicted"/>
<dbReference type="GO" id="GO:0016872">
    <property type="term" value="F:intramolecular lyase activity"/>
    <property type="evidence" value="ECO:0007669"/>
    <property type="project" value="InterPro"/>
</dbReference>
<evidence type="ECO:0000313" key="4">
    <source>
        <dbReference type="EMBL" id="PNH30214.1"/>
    </source>
</evidence>